<name>A0A1H4E177_9SPHI</name>
<dbReference type="GO" id="GO:0015097">
    <property type="term" value="F:mercury ion transmembrane transporter activity"/>
    <property type="evidence" value="ECO:0007669"/>
    <property type="project" value="InterPro"/>
</dbReference>
<evidence type="ECO:0000256" key="1">
    <source>
        <dbReference type="SAM" id="Phobius"/>
    </source>
</evidence>
<dbReference type="InterPro" id="IPR004891">
    <property type="entry name" value="Mercury-R_MerC"/>
</dbReference>
<dbReference type="Pfam" id="PF03203">
    <property type="entry name" value="MerC"/>
    <property type="match status" value="1"/>
</dbReference>
<keyword evidence="1" id="KW-1133">Transmembrane helix</keyword>
<sequence>MKSFPKHERLDHLGMAASIACAIHCAALPLVITALPLLGLEFLANTGVEISMICLSLIVGIYSLRISYPKHRKVLPVLVLVTGFLLIAAGHFIFESLEALIVPLGGFTIAAAHLINWKYGRRCKHQ</sequence>
<evidence type="ECO:0000313" key="3">
    <source>
        <dbReference type="Proteomes" id="UP000198850"/>
    </source>
</evidence>
<dbReference type="EMBL" id="FNRA01000005">
    <property type="protein sequence ID" value="SEA78676.1"/>
    <property type="molecule type" value="Genomic_DNA"/>
</dbReference>
<dbReference type="GO" id="GO:0016020">
    <property type="term" value="C:membrane"/>
    <property type="evidence" value="ECO:0007669"/>
    <property type="project" value="InterPro"/>
</dbReference>
<dbReference type="STRING" id="425514.SAMN05443550_105197"/>
<protein>
    <submittedName>
        <fullName evidence="2">MerC mercury resistance protein</fullName>
    </submittedName>
</protein>
<dbReference type="OrthoDB" id="5966279at2"/>
<gene>
    <name evidence="2" type="ORF">SAMN05443550_105197</name>
</gene>
<evidence type="ECO:0000313" key="2">
    <source>
        <dbReference type="EMBL" id="SEA78676.1"/>
    </source>
</evidence>
<organism evidence="2 3">
    <name type="scientific">Pedobacter hartonius</name>
    <dbReference type="NCBI Taxonomy" id="425514"/>
    <lineage>
        <taxon>Bacteria</taxon>
        <taxon>Pseudomonadati</taxon>
        <taxon>Bacteroidota</taxon>
        <taxon>Sphingobacteriia</taxon>
        <taxon>Sphingobacteriales</taxon>
        <taxon>Sphingobacteriaceae</taxon>
        <taxon>Pedobacter</taxon>
    </lineage>
</organism>
<keyword evidence="1" id="KW-0812">Transmembrane</keyword>
<proteinExistence type="predicted"/>
<reference evidence="2 3" key="1">
    <citation type="submission" date="2016-10" db="EMBL/GenBank/DDBJ databases">
        <authorList>
            <person name="de Groot N.N."/>
        </authorList>
    </citation>
    <scope>NUCLEOTIDE SEQUENCE [LARGE SCALE GENOMIC DNA]</scope>
    <source>
        <strain evidence="2 3">DSM 19033</strain>
    </source>
</reference>
<accession>A0A1H4E177</accession>
<feature type="transmembrane region" description="Helical" evidence="1">
    <location>
        <begin position="12"/>
        <end position="36"/>
    </location>
</feature>
<dbReference type="AlphaFoldDB" id="A0A1H4E177"/>
<keyword evidence="3" id="KW-1185">Reference proteome</keyword>
<feature type="transmembrane region" description="Helical" evidence="1">
    <location>
        <begin position="74"/>
        <end position="94"/>
    </location>
</feature>
<dbReference type="Proteomes" id="UP000198850">
    <property type="component" value="Unassembled WGS sequence"/>
</dbReference>
<feature type="transmembrane region" description="Helical" evidence="1">
    <location>
        <begin position="100"/>
        <end position="117"/>
    </location>
</feature>
<keyword evidence="1" id="KW-0472">Membrane</keyword>
<dbReference type="RefSeq" id="WP_090556696.1">
    <property type="nucleotide sequence ID" value="NZ_FNRA01000005.1"/>
</dbReference>
<feature type="transmembrane region" description="Helical" evidence="1">
    <location>
        <begin position="42"/>
        <end position="62"/>
    </location>
</feature>